<dbReference type="Proteomes" id="UP000031975">
    <property type="component" value="Unassembled WGS sequence"/>
</dbReference>
<feature type="transmembrane region" description="Helical" evidence="1">
    <location>
        <begin position="46"/>
        <end position="66"/>
    </location>
</feature>
<keyword evidence="1" id="KW-0812">Transmembrane</keyword>
<keyword evidence="1" id="KW-0472">Membrane</keyword>
<evidence type="ECO:0000313" key="3">
    <source>
        <dbReference type="Proteomes" id="UP000031975"/>
    </source>
</evidence>
<keyword evidence="1" id="KW-1133">Transmembrane helix</keyword>
<sequence length="67" mass="7451">MQLSTQQIMLIISNLVGLISIILFVFYKKKSKNQLKNLKKPTKKYLIISAILFASSIAIGIVGQIVS</sequence>
<evidence type="ECO:0000256" key="1">
    <source>
        <dbReference type="SAM" id="Phobius"/>
    </source>
</evidence>
<dbReference type="EMBL" id="JXQB01000001">
    <property type="protein sequence ID" value="KIM13775.1"/>
    <property type="molecule type" value="Genomic_DNA"/>
</dbReference>
<dbReference type="AlphaFoldDB" id="A0A0C2ZLI3"/>
<evidence type="ECO:0000313" key="2">
    <source>
        <dbReference type="EMBL" id="KIM13775.1"/>
    </source>
</evidence>
<comment type="caution">
    <text evidence="2">The sequence shown here is derived from an EMBL/GenBank/DDBJ whole genome shotgun (WGS) entry which is preliminary data.</text>
</comment>
<feature type="transmembrane region" description="Helical" evidence="1">
    <location>
        <begin position="6"/>
        <end position="26"/>
    </location>
</feature>
<proteinExistence type="predicted"/>
<gene>
    <name evidence="2" type="ORF">MCGM508_01625</name>
</gene>
<organism evidence="2 3">
    <name type="scientific">Mycoplasma capricolum subsp. capricolum</name>
    <dbReference type="NCBI Taxonomy" id="40479"/>
    <lineage>
        <taxon>Bacteria</taxon>
        <taxon>Bacillati</taxon>
        <taxon>Mycoplasmatota</taxon>
        <taxon>Mollicutes</taxon>
        <taxon>Mycoplasmataceae</taxon>
        <taxon>Mycoplasma</taxon>
    </lineage>
</organism>
<protein>
    <submittedName>
        <fullName evidence="2">Uncharacterized protein</fullName>
    </submittedName>
</protein>
<name>A0A0C2ZLI3_MYCCA</name>
<accession>A0A0C2ZLI3</accession>
<reference evidence="2 3" key="1">
    <citation type="submission" date="2015-01" db="EMBL/GenBank/DDBJ databases">
        <title>Draft Genome Sequence of Mycoplasma capricolum subsp. capricolum str. GM508D.</title>
        <authorList>
            <person name="Calcutt M.J."/>
            <person name="Foecking M.F."/>
        </authorList>
    </citation>
    <scope>NUCLEOTIDE SEQUENCE [LARGE SCALE GENOMIC DNA]</scope>
    <source>
        <strain evidence="2 3">GM508D</strain>
    </source>
</reference>